<feature type="coiled-coil region" evidence="1">
    <location>
        <begin position="195"/>
        <end position="250"/>
    </location>
</feature>
<dbReference type="OrthoDB" id="10060240at2759"/>
<comment type="caution">
    <text evidence="3">The sequence shown here is derived from an EMBL/GenBank/DDBJ whole genome shotgun (WGS) entry which is preliminary data.</text>
</comment>
<name>A0A814N5V0_9BILA</name>
<protein>
    <submittedName>
        <fullName evidence="3">Uncharacterized protein</fullName>
    </submittedName>
</protein>
<dbReference type="Proteomes" id="UP000663829">
    <property type="component" value="Unassembled WGS sequence"/>
</dbReference>
<dbReference type="Proteomes" id="UP000682733">
    <property type="component" value="Unassembled WGS sequence"/>
</dbReference>
<accession>A0A814N5V0</accession>
<dbReference type="EMBL" id="CAJNOQ010005179">
    <property type="protein sequence ID" value="CAF1089005.1"/>
    <property type="molecule type" value="Genomic_DNA"/>
</dbReference>
<evidence type="ECO:0000256" key="1">
    <source>
        <dbReference type="SAM" id="Coils"/>
    </source>
</evidence>
<reference evidence="3" key="1">
    <citation type="submission" date="2021-02" db="EMBL/GenBank/DDBJ databases">
        <authorList>
            <person name="Nowell W R."/>
        </authorList>
    </citation>
    <scope>NUCLEOTIDE SEQUENCE</scope>
</reference>
<evidence type="ECO:0000313" key="2">
    <source>
        <dbReference type="EMBL" id="CAF0863630.1"/>
    </source>
</evidence>
<dbReference type="EMBL" id="CAJOBA010002523">
    <property type="protein sequence ID" value="CAF3648388.1"/>
    <property type="molecule type" value="Genomic_DNA"/>
</dbReference>
<evidence type="ECO:0000313" key="4">
    <source>
        <dbReference type="EMBL" id="CAF3648388.1"/>
    </source>
</evidence>
<dbReference type="AlphaFoldDB" id="A0A814N5V0"/>
<proteinExistence type="predicted"/>
<dbReference type="EMBL" id="CAJNOK010002523">
    <property type="protein sequence ID" value="CAF0863630.1"/>
    <property type="molecule type" value="Genomic_DNA"/>
</dbReference>
<dbReference type="EMBL" id="CAJOBC010005177">
    <property type="protein sequence ID" value="CAF3854437.1"/>
    <property type="molecule type" value="Genomic_DNA"/>
</dbReference>
<organism evidence="3 6">
    <name type="scientific">Didymodactylos carnosus</name>
    <dbReference type="NCBI Taxonomy" id="1234261"/>
    <lineage>
        <taxon>Eukaryota</taxon>
        <taxon>Metazoa</taxon>
        <taxon>Spiralia</taxon>
        <taxon>Gnathifera</taxon>
        <taxon>Rotifera</taxon>
        <taxon>Eurotatoria</taxon>
        <taxon>Bdelloidea</taxon>
        <taxon>Philodinida</taxon>
        <taxon>Philodinidae</taxon>
        <taxon>Didymodactylos</taxon>
    </lineage>
</organism>
<keyword evidence="1" id="KW-0175">Coiled coil</keyword>
<dbReference type="Proteomes" id="UP000677228">
    <property type="component" value="Unassembled WGS sequence"/>
</dbReference>
<evidence type="ECO:0000313" key="6">
    <source>
        <dbReference type="Proteomes" id="UP000663829"/>
    </source>
</evidence>
<evidence type="ECO:0000313" key="5">
    <source>
        <dbReference type="EMBL" id="CAF3854437.1"/>
    </source>
</evidence>
<evidence type="ECO:0000313" key="3">
    <source>
        <dbReference type="EMBL" id="CAF1089005.1"/>
    </source>
</evidence>
<gene>
    <name evidence="3" type="ORF">GPM918_LOCUS18159</name>
    <name evidence="2" type="ORF">OVA965_LOCUS7760</name>
    <name evidence="5" type="ORF">SRO942_LOCUS18152</name>
    <name evidence="4" type="ORF">TMI583_LOCUS7755</name>
</gene>
<dbReference type="Proteomes" id="UP000681722">
    <property type="component" value="Unassembled WGS sequence"/>
</dbReference>
<keyword evidence="6" id="KW-1185">Reference proteome</keyword>
<sequence>MFIIIRVKMSFPILTKIPPYVSPADQQQEKSGIVGFRAKIKQTIGLNKSTTLINATNKKQERFNDLQPESQEMVLRAFEVFHQQNIESAITVMNESRDLLRQTMEEFTQEQEEYRRQLEDMTKNRNNPKRRKENAVPLAVYMKQKRDALDTGRPDAELDPIYQAYFEALLADDKSHQHPTDKAAVVKYIRRRERRKRAEENRKHYEMTDAILEQQTQEIIQHMGGMDIKLENERQRQNELLKQRMEEKKVKQYDITAKANDIMEMAHEGELARQRIEQSQREKIDARLSAARLHRTPTNLIHVHGQDDDTVDNELTTATKNSIQLLSGSNNNERLFRSHTPVYGDENIDEKTIANVYI</sequence>
<feature type="coiled-coil region" evidence="1">
    <location>
        <begin position="93"/>
        <end position="124"/>
    </location>
</feature>